<dbReference type="EMBL" id="JARBHA010000020">
    <property type="protein sequence ID" value="KAJ9671024.1"/>
    <property type="molecule type" value="Genomic_DNA"/>
</dbReference>
<organism evidence="1 2">
    <name type="scientific">Vitis rotundifolia</name>
    <name type="common">Muscadine grape</name>
    <dbReference type="NCBI Taxonomy" id="103349"/>
    <lineage>
        <taxon>Eukaryota</taxon>
        <taxon>Viridiplantae</taxon>
        <taxon>Streptophyta</taxon>
        <taxon>Embryophyta</taxon>
        <taxon>Tracheophyta</taxon>
        <taxon>Spermatophyta</taxon>
        <taxon>Magnoliopsida</taxon>
        <taxon>eudicotyledons</taxon>
        <taxon>Gunneridae</taxon>
        <taxon>Pentapetalae</taxon>
        <taxon>rosids</taxon>
        <taxon>Vitales</taxon>
        <taxon>Vitaceae</taxon>
        <taxon>Viteae</taxon>
        <taxon>Vitis</taxon>
    </lineage>
</organism>
<evidence type="ECO:0000313" key="2">
    <source>
        <dbReference type="Proteomes" id="UP001168098"/>
    </source>
</evidence>
<reference evidence="1 2" key="1">
    <citation type="journal article" date="2023" name="BMC Biotechnol.">
        <title>Vitis rotundifolia cv Carlos genome sequencing.</title>
        <authorList>
            <person name="Huff M."/>
            <person name="Hulse-Kemp A."/>
            <person name="Scheffler B."/>
            <person name="Youngblood R."/>
            <person name="Simpson S."/>
            <person name="Babiker E."/>
            <person name="Staton M."/>
        </authorList>
    </citation>
    <scope>NUCLEOTIDE SEQUENCE [LARGE SCALE GENOMIC DNA]</scope>
    <source>
        <tissue evidence="1">Leaf</tissue>
    </source>
</reference>
<protein>
    <submittedName>
        <fullName evidence="1">Uncharacterized protein</fullName>
    </submittedName>
</protein>
<name>A0AA38YIG1_VITRO</name>
<sequence length="101" mass="12066">MSFIPYPLGIYNLGYDRVKELNNRLYAQRKEFRETCDKLHNLRTTVKTLTTDIKNLTSLKYLNEYEVAIQEAFDELFATETIIKREIIRYYIDNLYASSCH</sequence>
<proteinExistence type="predicted"/>
<gene>
    <name evidence="1" type="ORF">PVL29_027145</name>
</gene>
<dbReference type="AlphaFoldDB" id="A0AA38YIG1"/>
<accession>A0AA38YIG1</accession>
<keyword evidence="2" id="KW-1185">Reference proteome</keyword>
<dbReference type="Proteomes" id="UP001168098">
    <property type="component" value="Unassembled WGS sequence"/>
</dbReference>
<evidence type="ECO:0000313" key="1">
    <source>
        <dbReference type="EMBL" id="KAJ9671024.1"/>
    </source>
</evidence>
<comment type="caution">
    <text evidence="1">The sequence shown here is derived from an EMBL/GenBank/DDBJ whole genome shotgun (WGS) entry which is preliminary data.</text>
</comment>